<sequence length="565" mass="56923">MKLISGLAAVTLAASTLVTAPSGAATPTEPAGVRTVSAGASWLAAQLTDGIVVGEFDGFVYDDFGLSADVAFALDAVGGQDATVVAIADAVAPKVTQWYDFAPTVYTGSAAKAIALAQVAGREASDFGGTDLQSVVEANVATSAPITGRVQNTGETDWSTGDPTDSLNVISQSWAARALGGQGSDLADEVMSFLLDQQCDDGSFRAALTKDKAAPEQGCAAGDVGEVDTTALTVINILETPDAPLAARGAALLAASWLRTQQASDGSFSAGALGANANTTGIAGWALAEAGHDGAATKAAGWLRGLQVADLAPCASTLSAENGAIAYKTADLAAARTAGKIPATLQDAFRRASAQALPALAHVPAGGDVAVSAPATAVERSTVTVNVAGLGAGEPACVSLGGRATPVTGTGSVVPVEFTLPSGTVAHTFRVTTLTGSATATTTATAAPNPVVPSPVVGDLAVAKVEKVGRNNRFEVAVTCDGAVACAGKLKVRTARRVERADGTKARLVIAKSAYAVQPGRTRAIRLELTKPSRALLGKKRIRVLAVQTARGAEPVATKFWLRRK</sequence>
<accession>A0ABQ3HLQ7</accession>
<dbReference type="Proteomes" id="UP000597341">
    <property type="component" value="Unassembled WGS sequence"/>
</dbReference>
<dbReference type="Gene3D" id="1.50.10.20">
    <property type="match status" value="1"/>
</dbReference>
<proteinExistence type="predicted"/>
<reference evidence="3" key="1">
    <citation type="journal article" date="2019" name="Int. J. Syst. Evol. Microbiol.">
        <title>The Global Catalogue of Microorganisms (GCM) 10K type strain sequencing project: providing services to taxonomists for standard genome sequencing and annotation.</title>
        <authorList>
            <consortium name="The Broad Institute Genomics Platform"/>
            <consortium name="The Broad Institute Genome Sequencing Center for Infectious Disease"/>
            <person name="Wu L."/>
            <person name="Ma J."/>
        </authorList>
    </citation>
    <scope>NUCLEOTIDE SEQUENCE [LARGE SCALE GENOMIC DNA]</scope>
    <source>
        <strain evidence="3">CGMCC 1.12791</strain>
    </source>
</reference>
<gene>
    <name evidence="2" type="ORF">GCM10011376_32300</name>
</gene>
<protein>
    <recommendedName>
        <fullName evidence="4">Prenyltransferase and squalene oxidase repeat-containing protein</fullName>
    </recommendedName>
</protein>
<organism evidence="2 3">
    <name type="scientific">Nocardioides flavus</name>
    <name type="common">ex Wang et al. 2016</name>
    <dbReference type="NCBI Taxonomy" id="2058780"/>
    <lineage>
        <taxon>Bacteria</taxon>
        <taxon>Bacillati</taxon>
        <taxon>Actinomycetota</taxon>
        <taxon>Actinomycetes</taxon>
        <taxon>Propionibacteriales</taxon>
        <taxon>Nocardioidaceae</taxon>
        <taxon>Nocardioides</taxon>
    </lineage>
</organism>
<keyword evidence="3" id="KW-1185">Reference proteome</keyword>
<keyword evidence="1" id="KW-0732">Signal</keyword>
<name>A0ABQ3HLQ7_9ACTN</name>
<evidence type="ECO:0000313" key="3">
    <source>
        <dbReference type="Proteomes" id="UP000597341"/>
    </source>
</evidence>
<dbReference type="RefSeq" id="WP_191280508.1">
    <property type="nucleotide sequence ID" value="NZ_BNAD01000011.1"/>
</dbReference>
<comment type="caution">
    <text evidence="2">The sequence shown here is derived from an EMBL/GenBank/DDBJ whole genome shotgun (WGS) entry which is preliminary data.</text>
</comment>
<feature type="signal peptide" evidence="1">
    <location>
        <begin position="1"/>
        <end position="24"/>
    </location>
</feature>
<dbReference type="EMBL" id="BNAD01000011">
    <property type="protein sequence ID" value="GHE18620.1"/>
    <property type="molecule type" value="Genomic_DNA"/>
</dbReference>
<dbReference type="InterPro" id="IPR008930">
    <property type="entry name" value="Terpenoid_cyclase/PrenylTrfase"/>
</dbReference>
<evidence type="ECO:0008006" key="4">
    <source>
        <dbReference type="Google" id="ProtNLM"/>
    </source>
</evidence>
<feature type="chain" id="PRO_5047520593" description="Prenyltransferase and squalene oxidase repeat-containing protein" evidence="1">
    <location>
        <begin position="25"/>
        <end position="565"/>
    </location>
</feature>
<evidence type="ECO:0000256" key="1">
    <source>
        <dbReference type="SAM" id="SignalP"/>
    </source>
</evidence>
<evidence type="ECO:0000313" key="2">
    <source>
        <dbReference type="EMBL" id="GHE18620.1"/>
    </source>
</evidence>
<dbReference type="SUPFAM" id="SSF48239">
    <property type="entry name" value="Terpenoid cyclases/Protein prenyltransferases"/>
    <property type="match status" value="1"/>
</dbReference>